<dbReference type="AlphaFoldDB" id="A0AA41ZGT4"/>
<dbReference type="GO" id="GO:0009253">
    <property type="term" value="P:peptidoglycan catabolic process"/>
    <property type="evidence" value="ECO:0007669"/>
    <property type="project" value="TreeGrafter"/>
</dbReference>
<gene>
    <name evidence="8" type="ORF">NEE01_16350</name>
</gene>
<evidence type="ECO:0000256" key="5">
    <source>
        <dbReference type="ARBA" id="ARBA00030918"/>
    </source>
</evidence>
<keyword evidence="9" id="KW-1185">Reference proteome</keyword>
<dbReference type="GO" id="GO:0009254">
    <property type="term" value="P:peptidoglycan turnover"/>
    <property type="evidence" value="ECO:0007669"/>
    <property type="project" value="InterPro"/>
</dbReference>
<dbReference type="CDD" id="cd14485">
    <property type="entry name" value="mltA_like_LT_A"/>
    <property type="match status" value="1"/>
</dbReference>
<dbReference type="GO" id="GO:0008933">
    <property type="term" value="F:peptidoglycan lytic transglycosylase activity"/>
    <property type="evidence" value="ECO:0007669"/>
    <property type="project" value="TreeGrafter"/>
</dbReference>
<evidence type="ECO:0000259" key="7">
    <source>
        <dbReference type="SMART" id="SM00925"/>
    </source>
</evidence>
<evidence type="ECO:0000256" key="6">
    <source>
        <dbReference type="SAM" id="MobiDB-lite"/>
    </source>
</evidence>
<dbReference type="InterPro" id="IPR010611">
    <property type="entry name" value="3D_dom"/>
</dbReference>
<name>A0AA41ZGT4_9SPHN</name>
<dbReference type="InterPro" id="IPR036908">
    <property type="entry name" value="RlpA-like_sf"/>
</dbReference>
<sequence>MSIGPEGRGGMIRRWGFTLAGALALSACVGGVEPPPRPGNVRPPRPSGELPVRQPTPATPLPPVPQIATPGATTAATTGIARGPDITSLPMTRDGAAQALAAFRTSCPSLVRRADVSGLTTGADWQPACAAAATTAPGDAAAFFSRWFETAQVGDGRAYATGYYIPEIAGSPTYREGYAPIYARPDDLIDVDLGLFSDALKGKSVRGRVDGTKLVPYYDRTAIEQGVLQGRARILGYAVDPVEFFFLQVQGSGLVRMPDGRELRIGYDSQNGRDYTGIGALMRKRGLLGPNQLSMQGIVQWLHDNPEQGRAIMRENKSFVFFRVLDGAPVGALGLPVVGGATVAADPRFIPLGAPVFLSMDRTDATGLWVAQDTGGAIKGANRFDTFWGIGNEARAIAGGMSARGTAFLLLPVGTIDRVQRGVGNAGPSPSRR</sequence>
<dbReference type="PANTHER" id="PTHR30124">
    <property type="entry name" value="MEMBRANE-BOUND LYTIC MUREIN TRANSGLYCOSYLASE A"/>
    <property type="match status" value="1"/>
</dbReference>
<dbReference type="Pfam" id="PF03562">
    <property type="entry name" value="MltA"/>
    <property type="match status" value="1"/>
</dbReference>
<comment type="catalytic activity">
    <reaction evidence="1">
        <text>Exolytic cleavage of the (1-&gt;4)-beta-glycosidic linkage between N-acetylmuramic acid (MurNAc) and N-acetylglucosamine (GlcNAc) residues in peptidoglycan, from either the reducing or the non-reducing ends of the peptidoglycan chains, with concomitant formation of a 1,6-anhydrobond in the MurNAc residue.</text>
        <dbReference type="EC" id="4.2.2.n1"/>
    </reaction>
</comment>
<reference evidence="8" key="1">
    <citation type="submission" date="2022-06" db="EMBL/GenBank/DDBJ databases">
        <title>Sphingomonas sp. nov. isolated from rhizosphere soil of tomato.</title>
        <authorList>
            <person name="Dong H."/>
            <person name="Gao R."/>
        </authorList>
    </citation>
    <scope>NUCLEOTIDE SEQUENCE</scope>
    <source>
        <strain evidence="8">MMSM24</strain>
    </source>
</reference>
<dbReference type="CDD" id="cd14668">
    <property type="entry name" value="mlta_B"/>
    <property type="match status" value="1"/>
</dbReference>
<evidence type="ECO:0000256" key="2">
    <source>
        <dbReference type="ARBA" id="ARBA00012587"/>
    </source>
</evidence>
<accession>A0AA41ZGT4</accession>
<dbReference type="PANTHER" id="PTHR30124:SF0">
    <property type="entry name" value="MEMBRANE-BOUND LYTIC MUREIN TRANSGLYCOSYLASE A"/>
    <property type="match status" value="1"/>
</dbReference>
<comment type="caution">
    <text evidence="8">The sequence shown here is derived from an EMBL/GenBank/DDBJ whole genome shotgun (WGS) entry which is preliminary data.</text>
</comment>
<dbReference type="EC" id="4.2.2.n1" evidence="2"/>
<feature type="domain" description="Lytic transglycosylase MltA" evidence="7">
    <location>
        <begin position="167"/>
        <end position="323"/>
    </location>
</feature>
<keyword evidence="3" id="KW-0456">Lyase</keyword>
<feature type="region of interest" description="Disordered" evidence="6">
    <location>
        <begin position="31"/>
        <end position="71"/>
    </location>
</feature>
<dbReference type="GO" id="GO:0019867">
    <property type="term" value="C:outer membrane"/>
    <property type="evidence" value="ECO:0007669"/>
    <property type="project" value="InterPro"/>
</dbReference>
<dbReference type="SUPFAM" id="SSF50685">
    <property type="entry name" value="Barwin-like endoglucanases"/>
    <property type="match status" value="1"/>
</dbReference>
<dbReference type="InterPro" id="IPR005300">
    <property type="entry name" value="MltA_B"/>
</dbReference>
<evidence type="ECO:0000256" key="4">
    <source>
        <dbReference type="ARBA" id="ARBA00023316"/>
    </source>
</evidence>
<dbReference type="GO" id="GO:0071555">
    <property type="term" value="P:cell wall organization"/>
    <property type="evidence" value="ECO:0007669"/>
    <property type="project" value="UniProtKB-KW"/>
</dbReference>
<feature type="compositionally biased region" description="Pro residues" evidence="6">
    <location>
        <begin position="33"/>
        <end position="46"/>
    </location>
</feature>
<organism evidence="8 9">
    <name type="scientific">Sphingomonas lycopersici</name>
    <dbReference type="NCBI Taxonomy" id="2951807"/>
    <lineage>
        <taxon>Bacteria</taxon>
        <taxon>Pseudomonadati</taxon>
        <taxon>Pseudomonadota</taxon>
        <taxon>Alphaproteobacteria</taxon>
        <taxon>Sphingomonadales</taxon>
        <taxon>Sphingomonadaceae</taxon>
        <taxon>Sphingomonas</taxon>
    </lineage>
</organism>
<dbReference type="RefSeq" id="WP_265269786.1">
    <property type="nucleotide sequence ID" value="NZ_JANFAU010000004.1"/>
</dbReference>
<dbReference type="InterPro" id="IPR026044">
    <property type="entry name" value="MltA"/>
</dbReference>
<evidence type="ECO:0000313" key="9">
    <source>
        <dbReference type="Proteomes" id="UP001165565"/>
    </source>
</evidence>
<dbReference type="EMBL" id="JANFAV010000012">
    <property type="protein sequence ID" value="MCW6536351.1"/>
    <property type="molecule type" value="Genomic_DNA"/>
</dbReference>
<dbReference type="Pfam" id="PF06725">
    <property type="entry name" value="3D"/>
    <property type="match status" value="1"/>
</dbReference>
<dbReference type="Gene3D" id="2.40.40.10">
    <property type="entry name" value="RlpA-like domain"/>
    <property type="match status" value="1"/>
</dbReference>
<protein>
    <recommendedName>
        <fullName evidence="2">peptidoglycan lytic exotransglycosylase</fullName>
        <ecNumber evidence="2">4.2.2.n1</ecNumber>
    </recommendedName>
    <alternativeName>
        <fullName evidence="5">Murein hydrolase A</fullName>
    </alternativeName>
</protein>
<keyword evidence="4" id="KW-0961">Cell wall biogenesis/degradation</keyword>
<evidence type="ECO:0000256" key="1">
    <source>
        <dbReference type="ARBA" id="ARBA00001420"/>
    </source>
</evidence>
<evidence type="ECO:0000256" key="3">
    <source>
        <dbReference type="ARBA" id="ARBA00023239"/>
    </source>
</evidence>
<proteinExistence type="predicted"/>
<dbReference type="Gene3D" id="2.40.240.50">
    <property type="entry name" value="Barwin-like endoglucanases"/>
    <property type="match status" value="1"/>
</dbReference>
<evidence type="ECO:0000313" key="8">
    <source>
        <dbReference type="EMBL" id="MCW6536351.1"/>
    </source>
</evidence>
<dbReference type="SMART" id="SM00925">
    <property type="entry name" value="MltA"/>
    <property type="match status" value="1"/>
</dbReference>
<dbReference type="PIRSF" id="PIRSF019422">
    <property type="entry name" value="MltA"/>
    <property type="match status" value="1"/>
</dbReference>
<dbReference type="Proteomes" id="UP001165565">
    <property type="component" value="Unassembled WGS sequence"/>
</dbReference>
<dbReference type="GO" id="GO:0004553">
    <property type="term" value="F:hydrolase activity, hydrolyzing O-glycosyl compounds"/>
    <property type="evidence" value="ECO:0007669"/>
    <property type="project" value="InterPro"/>
</dbReference>